<dbReference type="InterPro" id="IPR044992">
    <property type="entry name" value="ChyE-like"/>
</dbReference>
<evidence type="ECO:0000256" key="2">
    <source>
        <dbReference type="ARBA" id="ARBA00022857"/>
    </source>
</evidence>
<gene>
    <name evidence="10" type="ORF">CAN33_0026315</name>
</gene>
<evidence type="ECO:0000256" key="4">
    <source>
        <dbReference type="ARBA" id="ARBA00024226"/>
    </source>
</evidence>
<feature type="domain" description="Glutamine amidotransferase" evidence="8">
    <location>
        <begin position="51"/>
        <end position="197"/>
    </location>
</feature>
<evidence type="ECO:0000259" key="8">
    <source>
        <dbReference type="Pfam" id="PF00117"/>
    </source>
</evidence>
<dbReference type="Gene3D" id="3.40.50.880">
    <property type="match status" value="1"/>
</dbReference>
<dbReference type="VEuPathDB" id="FungiDB:An14g01440"/>
<dbReference type="VEuPathDB" id="FungiDB:M747DRAFT_366185"/>
<organism evidence="10 11">
    <name type="scientific">Aspergillus niger</name>
    <dbReference type="NCBI Taxonomy" id="5061"/>
    <lineage>
        <taxon>Eukaryota</taxon>
        <taxon>Fungi</taxon>
        <taxon>Dikarya</taxon>
        <taxon>Ascomycota</taxon>
        <taxon>Pezizomycotina</taxon>
        <taxon>Eurotiomycetes</taxon>
        <taxon>Eurotiomycetidae</taxon>
        <taxon>Eurotiales</taxon>
        <taxon>Aspergillaceae</taxon>
        <taxon>Aspergillus</taxon>
        <taxon>Aspergillus subgen. Circumdati</taxon>
    </lineage>
</organism>
<dbReference type="EMBL" id="NKJJ02000005">
    <property type="protein sequence ID" value="TPR07186.1"/>
    <property type="molecule type" value="Genomic_DNA"/>
</dbReference>
<evidence type="ECO:0000313" key="10">
    <source>
        <dbReference type="EMBL" id="TPR07186.1"/>
    </source>
</evidence>
<dbReference type="PROSITE" id="PS51273">
    <property type="entry name" value="GATASE_TYPE_1"/>
    <property type="match status" value="1"/>
</dbReference>
<evidence type="ECO:0000256" key="3">
    <source>
        <dbReference type="ARBA" id="ARBA00023002"/>
    </source>
</evidence>
<keyword evidence="3 7" id="KW-0560">Oxidoreductase</keyword>
<dbReference type="InterPro" id="IPR017926">
    <property type="entry name" value="GATASE"/>
</dbReference>
<evidence type="ECO:0000313" key="11">
    <source>
        <dbReference type="Proteomes" id="UP000197666"/>
    </source>
</evidence>
<comment type="catalytic activity">
    <reaction evidence="5">
        <text>an aldehyde + NAD(+) + H2O = a carboxylate + NADH + 2 H(+)</text>
        <dbReference type="Rhea" id="RHEA:16185"/>
        <dbReference type="ChEBI" id="CHEBI:15377"/>
        <dbReference type="ChEBI" id="CHEBI:15378"/>
        <dbReference type="ChEBI" id="CHEBI:17478"/>
        <dbReference type="ChEBI" id="CHEBI:29067"/>
        <dbReference type="ChEBI" id="CHEBI:57540"/>
        <dbReference type="ChEBI" id="CHEBI:57945"/>
        <dbReference type="EC" id="1.2.1.3"/>
    </reaction>
</comment>
<evidence type="ECO:0000256" key="7">
    <source>
        <dbReference type="RuleBase" id="RU003345"/>
    </source>
</evidence>
<dbReference type="SUPFAM" id="SSF53720">
    <property type="entry name" value="ALDH-like"/>
    <property type="match status" value="1"/>
</dbReference>
<dbReference type="InterPro" id="IPR015590">
    <property type="entry name" value="Aldehyde_DH_dom"/>
</dbReference>
<dbReference type="VEuPathDB" id="FungiDB:ASPNIDRAFT2_1115442"/>
<dbReference type="PROSITE" id="PS00070">
    <property type="entry name" value="ALDEHYDE_DEHYDR_CYS"/>
    <property type="match status" value="1"/>
</dbReference>
<dbReference type="PANTHER" id="PTHR11699">
    <property type="entry name" value="ALDEHYDE DEHYDROGENASE-RELATED"/>
    <property type="match status" value="1"/>
</dbReference>
<accession>A0A505I1N5</accession>
<dbReference type="CDD" id="cd07102">
    <property type="entry name" value="ALDH_EDX86601"/>
    <property type="match status" value="1"/>
</dbReference>
<comment type="caution">
    <text evidence="10">The sequence shown here is derived from an EMBL/GenBank/DDBJ whole genome shotgun (WGS) entry which is preliminary data.</text>
</comment>
<proteinExistence type="inferred from homology"/>
<evidence type="ECO:0000259" key="9">
    <source>
        <dbReference type="Pfam" id="PF00171"/>
    </source>
</evidence>
<dbReference type="EC" id="1.2.1.3" evidence="4"/>
<sequence length="767" mass="84606">MSQSLRIAILECDTPIDPIKAKYGPYGDIFESHLKEGLTRINANVSLQLSKINVVQPFAEYPKPEDFDAVLLTGSKHDSYKDESWILTLTRFVQDCYHIHQKPVIGICFGHQIIARALGARVGPNVSGWEVAVESVDLTSAGKRLLGRDTLAIHMMHRDIVYEVPPGCVNLGATLICGIQGLYVPKRILCVQGHPEYNEFMVSELLKLRRGMLGEVVYEDGMARVGREHDGLVFSVMVSHPRELEKAHRGTALHQTAPLGRRDTHSSLFLIVDYKKYPSLIIYNPSLLPHTHTTPIQTPCIMSNAIRTLSPSTNKVIFEHPGLSLEEARQIAQASQDAFRTYKQTTLAQRKEIVLKALDLIAANKDTLAEELTTQMGRPIAFSAKEIETFRKRGDHILSIAEESLKSLPGTPENGFRRFLKKEPVGPTLIITAWNFPYLVTINALVPALLAGNTVLLRPSPQTPIFGERLLTYFTQAGLPPNVLQLVHVGSPDVLDQIVQLPQIQLISFTGSTAGGFRIREAVARRIVPVNLELGGNDPAYVRPDADIPYVAAQLVDGAVFNSGQSCCAVERVYVHADVHDKFVEEVQKELATYKLGSPHDKSTTTGPVISQAALKNIQSHIDDALSKGAVNATPKNPTFENTPAEGNYQVPTVLTNVTHDMVVMREETFGPVMPIMKVSSDEEAVALMNDSDFGLTASVWTKDIAKGEDLIEQLDAGTVYINRCDYPSPDLAWIGWKNSGLGCTLGPEGFNAFYKLKSFHIKEQQA</sequence>
<dbReference type="InterPro" id="IPR029510">
    <property type="entry name" value="Ald_DH_CS_GLU"/>
</dbReference>
<feature type="domain" description="Aldehyde dehydrogenase" evidence="9">
    <location>
        <begin position="304"/>
        <end position="759"/>
    </location>
</feature>
<dbReference type="VEuPathDB" id="FungiDB:ATCC64974_1340"/>
<feature type="active site" evidence="6">
    <location>
        <position position="533"/>
    </location>
</feature>
<dbReference type="PROSITE" id="PS00687">
    <property type="entry name" value="ALDEHYDE_DEHYDR_GLU"/>
    <property type="match status" value="1"/>
</dbReference>
<protein>
    <recommendedName>
        <fullName evidence="4">aldehyde dehydrogenase (NAD(+))</fullName>
        <ecNumber evidence="4">1.2.1.3</ecNumber>
    </recommendedName>
</protein>
<dbReference type="InterPro" id="IPR029062">
    <property type="entry name" value="Class_I_gatase-like"/>
</dbReference>
<dbReference type="FunFam" id="3.40.309.10:FF:000009">
    <property type="entry name" value="Aldehyde dehydrogenase A"/>
    <property type="match status" value="1"/>
</dbReference>
<dbReference type="SUPFAM" id="SSF52317">
    <property type="entry name" value="Class I glutamine amidotransferase-like"/>
    <property type="match status" value="1"/>
</dbReference>
<dbReference type="Pfam" id="PF00171">
    <property type="entry name" value="Aldedh"/>
    <property type="match status" value="1"/>
</dbReference>
<keyword evidence="2" id="KW-0521">NADP</keyword>
<dbReference type="InterPro" id="IPR016163">
    <property type="entry name" value="Ald_DH_C"/>
</dbReference>
<evidence type="ECO:0000256" key="6">
    <source>
        <dbReference type="PROSITE-ProRule" id="PRU10007"/>
    </source>
</evidence>
<dbReference type="FunFam" id="3.40.605.10:FF:000012">
    <property type="entry name" value="NAD-dependent succinate-semialdehyde dehydrogenase"/>
    <property type="match status" value="1"/>
</dbReference>
<evidence type="ECO:0000256" key="1">
    <source>
        <dbReference type="ARBA" id="ARBA00009986"/>
    </source>
</evidence>
<dbReference type="CDD" id="cd01741">
    <property type="entry name" value="GATase1_1"/>
    <property type="match status" value="1"/>
</dbReference>
<dbReference type="VEuPathDB" id="FungiDB:An14g01450"/>
<dbReference type="VEuPathDB" id="FungiDB:M747DRAFT_366186"/>
<dbReference type="Gene3D" id="3.40.309.10">
    <property type="entry name" value="Aldehyde Dehydrogenase, Chain A, domain 2"/>
    <property type="match status" value="1"/>
</dbReference>
<reference evidence="11" key="1">
    <citation type="submission" date="2018-10" db="EMBL/GenBank/DDBJ databases">
        <title>FDA dAtabase for Regulatory Grade micrObial Sequences (FDA-ARGOS): Supporting development and validation of Infectious Disease Dx tests.</title>
        <authorList>
            <person name="Kerrigan L."/>
            <person name="Tallon L."/>
            <person name="Sadzewicz L."/>
            <person name="Sengamalay N."/>
            <person name="Ott S."/>
            <person name="Godinez A."/>
            <person name="Nagaraj S."/>
            <person name="Vavikolanu K."/>
            <person name="Nadendla S."/>
            <person name="George J."/>
            <person name="Sichtig H."/>
        </authorList>
    </citation>
    <scope>NUCLEOTIDE SEQUENCE [LARGE SCALE GENOMIC DNA]</scope>
    <source>
        <strain evidence="11">FDAARGOS_311</strain>
    </source>
</reference>
<dbReference type="VEuPathDB" id="FungiDB:ATCC64974_1350"/>
<name>A0A505I1N5_ASPNG</name>
<comment type="similarity">
    <text evidence="1 7">Belongs to the aldehyde dehydrogenase family.</text>
</comment>
<evidence type="ECO:0000256" key="5">
    <source>
        <dbReference type="ARBA" id="ARBA00049194"/>
    </source>
</evidence>
<dbReference type="Proteomes" id="UP000197666">
    <property type="component" value="Unassembled WGS sequence"/>
</dbReference>
<dbReference type="Pfam" id="PF00117">
    <property type="entry name" value="GATase"/>
    <property type="match status" value="1"/>
</dbReference>
<dbReference type="InterPro" id="IPR016162">
    <property type="entry name" value="Ald_DH_N"/>
</dbReference>
<dbReference type="Gene3D" id="3.40.605.10">
    <property type="entry name" value="Aldehyde Dehydrogenase, Chain A, domain 1"/>
    <property type="match status" value="1"/>
</dbReference>
<dbReference type="GO" id="GO:0004029">
    <property type="term" value="F:aldehyde dehydrogenase (NAD+) activity"/>
    <property type="evidence" value="ECO:0007669"/>
    <property type="project" value="UniProtKB-EC"/>
</dbReference>
<dbReference type="InterPro" id="IPR016160">
    <property type="entry name" value="Ald_DH_CS_CYS"/>
</dbReference>
<dbReference type="InterPro" id="IPR016161">
    <property type="entry name" value="Ald_DH/histidinol_DH"/>
</dbReference>
<dbReference type="AlphaFoldDB" id="A0A505I1N5"/>